<evidence type="ECO:0008006" key="6">
    <source>
        <dbReference type="Google" id="ProtNLM"/>
    </source>
</evidence>
<protein>
    <recommendedName>
        <fullName evidence="6">CUB domain-containing protein</fullName>
    </recommendedName>
</protein>
<accession>A0A8W8KKM4</accession>
<keyword evidence="2" id="KW-0812">Transmembrane</keyword>
<evidence type="ECO:0000256" key="1">
    <source>
        <dbReference type="SAM" id="MobiDB-lite"/>
    </source>
</evidence>
<reference evidence="4" key="1">
    <citation type="submission" date="2022-08" db="UniProtKB">
        <authorList>
            <consortium name="EnsemblMetazoa"/>
        </authorList>
    </citation>
    <scope>IDENTIFICATION</scope>
    <source>
        <strain evidence="4">05x7-T-G4-1.051#20</strain>
    </source>
</reference>
<feature type="chain" id="PRO_5042431327" description="CUB domain-containing protein" evidence="3">
    <location>
        <begin position="21"/>
        <end position="243"/>
    </location>
</feature>
<evidence type="ECO:0000313" key="4">
    <source>
        <dbReference type="EnsemblMetazoa" id="G24297.5:cds"/>
    </source>
</evidence>
<evidence type="ECO:0000313" key="5">
    <source>
        <dbReference type="Proteomes" id="UP000005408"/>
    </source>
</evidence>
<dbReference type="AlphaFoldDB" id="A0A8W8KKM4"/>
<proteinExistence type="predicted"/>
<name>A0A8W8KKM4_MAGGI</name>
<feature type="region of interest" description="Disordered" evidence="1">
    <location>
        <begin position="209"/>
        <end position="243"/>
    </location>
</feature>
<keyword evidence="3" id="KW-0732">Signal</keyword>
<evidence type="ECO:0000256" key="2">
    <source>
        <dbReference type="SAM" id="Phobius"/>
    </source>
</evidence>
<keyword evidence="2" id="KW-0472">Membrane</keyword>
<evidence type="ECO:0000256" key="3">
    <source>
        <dbReference type="SAM" id="SignalP"/>
    </source>
</evidence>
<organism evidence="4 5">
    <name type="scientific">Magallana gigas</name>
    <name type="common">Pacific oyster</name>
    <name type="synonym">Crassostrea gigas</name>
    <dbReference type="NCBI Taxonomy" id="29159"/>
    <lineage>
        <taxon>Eukaryota</taxon>
        <taxon>Metazoa</taxon>
        <taxon>Spiralia</taxon>
        <taxon>Lophotrochozoa</taxon>
        <taxon>Mollusca</taxon>
        <taxon>Bivalvia</taxon>
        <taxon>Autobranchia</taxon>
        <taxon>Pteriomorphia</taxon>
        <taxon>Ostreida</taxon>
        <taxon>Ostreoidea</taxon>
        <taxon>Ostreidae</taxon>
        <taxon>Magallana</taxon>
    </lineage>
</organism>
<feature type="transmembrane region" description="Helical" evidence="2">
    <location>
        <begin position="154"/>
        <end position="177"/>
    </location>
</feature>
<feature type="compositionally biased region" description="Polar residues" evidence="1">
    <location>
        <begin position="215"/>
        <end position="235"/>
    </location>
</feature>
<dbReference type="Proteomes" id="UP000005408">
    <property type="component" value="Unassembled WGS sequence"/>
</dbReference>
<sequence>MLLPVSLLSLLLLRPAPSLGRTLTFKDDGCKGTYKPSPQESFMVNHTGAPLHTFCRDMSFSGWDYDHPVEVCVKVTDYKIDCSQKLEYRKGTNWGKPTKSCDCNDDVGTIPIFCTFERLYIRILGDKQSENTRVLYTVYSGKEKPQNSDPKSSLIVVFLGTTLLTALFFTSCIFGYYMRHGRAPQHRNHEEVATYNPSQQPQININHCYHPVPNQDVSPNQNPGHGQPSTSSLQGYSVPAQGP</sequence>
<feature type="signal peptide" evidence="3">
    <location>
        <begin position="1"/>
        <end position="20"/>
    </location>
</feature>
<keyword evidence="5" id="KW-1185">Reference proteome</keyword>
<dbReference type="EnsemblMetazoa" id="G24297.6">
    <property type="protein sequence ID" value="G24297.6:cds"/>
    <property type="gene ID" value="G24297"/>
</dbReference>
<keyword evidence="2" id="KW-1133">Transmembrane helix</keyword>
<dbReference type="EnsemblMetazoa" id="G24297.5">
    <property type="protein sequence ID" value="G24297.5:cds"/>
    <property type="gene ID" value="G24297"/>
</dbReference>